<dbReference type="OrthoDB" id="3557394at2759"/>
<dbReference type="GeneID" id="5435970"/>
<name>A0A384JDC8_BOTFB</name>
<evidence type="ECO:0000313" key="3">
    <source>
        <dbReference type="EMBL" id="ATZ48417.1"/>
    </source>
</evidence>
<dbReference type="PANTHER" id="PTHR24148">
    <property type="entry name" value="ANKYRIN REPEAT DOMAIN-CONTAINING PROTEIN 39 HOMOLOG-RELATED"/>
    <property type="match status" value="1"/>
</dbReference>
<feature type="compositionally biased region" description="Basic and acidic residues" evidence="1">
    <location>
        <begin position="606"/>
        <end position="616"/>
    </location>
</feature>
<organism evidence="3 4">
    <name type="scientific">Botryotinia fuckeliana (strain B05.10)</name>
    <name type="common">Noble rot fungus</name>
    <name type="synonym">Botrytis cinerea</name>
    <dbReference type="NCBI Taxonomy" id="332648"/>
    <lineage>
        <taxon>Eukaryota</taxon>
        <taxon>Fungi</taxon>
        <taxon>Dikarya</taxon>
        <taxon>Ascomycota</taxon>
        <taxon>Pezizomycotina</taxon>
        <taxon>Leotiomycetes</taxon>
        <taxon>Helotiales</taxon>
        <taxon>Sclerotiniaceae</taxon>
        <taxon>Botrytis</taxon>
    </lineage>
</organism>
<keyword evidence="4" id="KW-1185">Reference proteome</keyword>
<dbReference type="RefSeq" id="XP_024547843.1">
    <property type="nucleotide sequence ID" value="XM_024692070.1"/>
</dbReference>
<reference evidence="3 4" key="1">
    <citation type="journal article" date="2011" name="PLoS Genet.">
        <title>Genomic analysis of the necrotrophic fungal pathogens Sclerotinia sclerotiorum and Botrytis cinerea.</title>
        <authorList>
            <person name="Amselem J."/>
            <person name="Cuomo C.A."/>
            <person name="van Kan J.A."/>
            <person name="Viaud M."/>
            <person name="Benito E.P."/>
            <person name="Couloux A."/>
            <person name="Coutinho P.M."/>
            <person name="de Vries R.P."/>
            <person name="Dyer P.S."/>
            <person name="Fillinger S."/>
            <person name="Fournier E."/>
            <person name="Gout L."/>
            <person name="Hahn M."/>
            <person name="Kohn L."/>
            <person name="Lapalu N."/>
            <person name="Plummer K.M."/>
            <person name="Pradier J.M."/>
            <person name="Quevillon E."/>
            <person name="Sharon A."/>
            <person name="Simon A."/>
            <person name="ten Have A."/>
            <person name="Tudzynski B."/>
            <person name="Tudzynski P."/>
            <person name="Wincker P."/>
            <person name="Andrew M."/>
            <person name="Anthouard V."/>
            <person name="Beever R.E."/>
            <person name="Beffa R."/>
            <person name="Benoit I."/>
            <person name="Bouzid O."/>
            <person name="Brault B."/>
            <person name="Chen Z."/>
            <person name="Choquer M."/>
            <person name="Collemare J."/>
            <person name="Cotton P."/>
            <person name="Danchin E.G."/>
            <person name="Da Silva C."/>
            <person name="Gautier A."/>
            <person name="Giraud C."/>
            <person name="Giraud T."/>
            <person name="Gonzalez C."/>
            <person name="Grossetete S."/>
            <person name="Guldener U."/>
            <person name="Henrissat B."/>
            <person name="Howlett B.J."/>
            <person name="Kodira C."/>
            <person name="Kretschmer M."/>
            <person name="Lappartient A."/>
            <person name="Leroch M."/>
            <person name="Levis C."/>
            <person name="Mauceli E."/>
            <person name="Neuveglise C."/>
            <person name="Oeser B."/>
            <person name="Pearson M."/>
            <person name="Poulain J."/>
            <person name="Poussereau N."/>
            <person name="Quesneville H."/>
            <person name="Rascle C."/>
            <person name="Schumacher J."/>
            <person name="Segurens B."/>
            <person name="Sexton A."/>
            <person name="Silva E."/>
            <person name="Sirven C."/>
            <person name="Soanes D.M."/>
            <person name="Talbot N.J."/>
            <person name="Templeton M."/>
            <person name="Yandava C."/>
            <person name="Yarden O."/>
            <person name="Zeng Q."/>
            <person name="Rollins J.A."/>
            <person name="Lebrun M.H."/>
            <person name="Dickman M."/>
        </authorList>
    </citation>
    <scope>NUCLEOTIDE SEQUENCE [LARGE SCALE GENOMIC DNA]</scope>
    <source>
        <strain evidence="3 4">B05.10</strain>
    </source>
</reference>
<reference evidence="3 4" key="3">
    <citation type="journal article" date="2017" name="Mol. Plant Pathol.">
        <title>A gapless genome sequence of the fungus Botrytis cinerea.</title>
        <authorList>
            <person name="Van Kan J.A."/>
            <person name="Stassen J.H."/>
            <person name="Mosbach A."/>
            <person name="Van Der Lee T.A."/>
            <person name="Faino L."/>
            <person name="Farmer A.D."/>
            <person name="Papasotiriou D.G."/>
            <person name="Zhou S."/>
            <person name="Seidl M.F."/>
            <person name="Cottam E."/>
            <person name="Edel D."/>
            <person name="Hahn M."/>
            <person name="Schwartz D.C."/>
            <person name="Dietrich R.A."/>
            <person name="Widdison S."/>
            <person name="Scalliet G."/>
        </authorList>
    </citation>
    <scope>NUCLEOTIDE SEQUENCE [LARGE SCALE GENOMIC DNA]</scope>
    <source>
        <strain evidence="3 4">B05.10</strain>
    </source>
</reference>
<evidence type="ECO:0000256" key="1">
    <source>
        <dbReference type="SAM" id="MobiDB-lite"/>
    </source>
</evidence>
<dbReference type="EMBL" id="CP009807">
    <property type="protein sequence ID" value="ATZ48417.1"/>
    <property type="molecule type" value="Genomic_DNA"/>
</dbReference>
<gene>
    <name evidence="3" type="ORF">BCIN_03g06400</name>
</gene>
<dbReference type="InterPro" id="IPR052895">
    <property type="entry name" value="HetReg/Transcr_Mod"/>
</dbReference>
<dbReference type="AlphaFoldDB" id="A0A384JDC8"/>
<dbReference type="VEuPathDB" id="FungiDB:Bcin03g06400"/>
<proteinExistence type="predicted"/>
<dbReference type="Proteomes" id="UP000001798">
    <property type="component" value="Chromosome 3"/>
</dbReference>
<dbReference type="Pfam" id="PF06985">
    <property type="entry name" value="HET"/>
    <property type="match status" value="1"/>
</dbReference>
<feature type="domain" description="Heterokaryon incompatibility" evidence="2">
    <location>
        <begin position="76"/>
        <end position="211"/>
    </location>
</feature>
<sequence>MNSMSSSEYSMKQPSLKKNRTIYLHSARSPSKMTPYSQPLSLPNREIRILILQPLSQGTPIQCTVETISLLSRSSYEALSYVWGDASIRQTITFNDAPFSVTQNLAIALHHLRLPNRPRRLWVDAICINQSDIKERNEQVTLMGEIYSMAKPVLVWLGETFEGCEEAFDLMSKIAIASEDEIIEEESQTMFSFYIQLVKKEWFTRLWTIQELALADQEPLVGCGFTWTTWSVLSKVWQKVAMIEFTKMGMIMMEPGVENENSDKTVVSQGVRTSTIKVDLLNNLRTAVTDKKGEDLRDLLLNTVTSKATEPRDRIYGLLGMMSSSDRKAIIVDYNRPLGTIYADAISHIFHKGKGPSFLSGLELAGPNPPIQYSSFPSWVPRLGSESLLHSTLYHPPGIGVSGAGSTAINGHISPDLKTLYIRGLPIDTIAEKFTFGLDNECLTQLPHIEEMVLKAQHFATRHSHHRPYLHAFKTKEPVWRTLIANKLYTGAGREVAPDAYGEMYDILINNNTQKCHTNHHISHPEADRSHSYIDKTRDYRLSLLNRLPNSAFFITTTGFYGVAPSSIDVGDQIAIWFGASAPFVLRRWEDIKGRNRSQGGDSDDDSKYSDTAKAQGKEEDQSKIFAAVAVAYVAGIMDGEIVDEVYCEDLEEDVVFTIR</sequence>
<evidence type="ECO:0000313" key="4">
    <source>
        <dbReference type="Proteomes" id="UP000001798"/>
    </source>
</evidence>
<accession>A0A384JDC8</accession>
<dbReference type="KEGG" id="bfu:BCIN_03g06400"/>
<reference evidence="3 4" key="2">
    <citation type="journal article" date="2012" name="Eukaryot. Cell">
        <title>Genome update of Botrytis cinerea strains B05.10 and T4.</title>
        <authorList>
            <person name="Staats M."/>
            <person name="van Kan J.A."/>
        </authorList>
    </citation>
    <scope>NUCLEOTIDE SEQUENCE [LARGE SCALE GENOMIC DNA]</scope>
    <source>
        <strain evidence="3 4">B05.10</strain>
    </source>
</reference>
<evidence type="ECO:0000259" key="2">
    <source>
        <dbReference type="Pfam" id="PF06985"/>
    </source>
</evidence>
<dbReference type="InterPro" id="IPR010730">
    <property type="entry name" value="HET"/>
</dbReference>
<dbReference type="PANTHER" id="PTHR24148:SF73">
    <property type="entry name" value="HET DOMAIN PROTEIN (AFU_ORTHOLOGUE AFUA_8G01020)"/>
    <property type="match status" value="1"/>
</dbReference>
<protein>
    <recommendedName>
        <fullName evidence="2">Heterokaryon incompatibility domain-containing protein</fullName>
    </recommendedName>
</protein>
<feature type="region of interest" description="Disordered" evidence="1">
    <location>
        <begin position="595"/>
        <end position="616"/>
    </location>
</feature>